<dbReference type="GO" id="GO:0016405">
    <property type="term" value="F:CoA-ligase activity"/>
    <property type="evidence" value="ECO:0007669"/>
    <property type="project" value="TreeGrafter"/>
</dbReference>
<dbReference type="PANTHER" id="PTHR24096">
    <property type="entry name" value="LONG-CHAIN-FATTY-ACID--COA LIGASE"/>
    <property type="match status" value="1"/>
</dbReference>
<proteinExistence type="inferred from homology"/>
<dbReference type="Gene3D" id="3.30.300.30">
    <property type="match status" value="1"/>
</dbReference>
<feature type="domain" description="AMP-dependent synthetase/ligase" evidence="3">
    <location>
        <begin position="21"/>
        <end position="361"/>
    </location>
</feature>
<dbReference type="InterPro" id="IPR000873">
    <property type="entry name" value="AMP-dep_synth/lig_dom"/>
</dbReference>
<accession>A0A2T0TTM8</accession>
<dbReference type="PANTHER" id="PTHR24096:SF149">
    <property type="entry name" value="AMP-BINDING DOMAIN-CONTAINING PROTEIN-RELATED"/>
    <property type="match status" value="1"/>
</dbReference>
<dbReference type="InterPro" id="IPR042099">
    <property type="entry name" value="ANL_N_sf"/>
</dbReference>
<evidence type="ECO:0000259" key="3">
    <source>
        <dbReference type="Pfam" id="PF00501"/>
    </source>
</evidence>
<keyword evidence="2" id="KW-0436">Ligase</keyword>
<gene>
    <name evidence="4" type="ORF">LY71_10782</name>
</gene>
<dbReference type="OrthoDB" id="9803968at2"/>
<dbReference type="CDD" id="cd04433">
    <property type="entry name" value="AFD_class_I"/>
    <property type="match status" value="1"/>
</dbReference>
<evidence type="ECO:0000256" key="2">
    <source>
        <dbReference type="ARBA" id="ARBA00022598"/>
    </source>
</evidence>
<dbReference type="AlphaFoldDB" id="A0A2T0TTM8"/>
<dbReference type="Proteomes" id="UP000239210">
    <property type="component" value="Unassembled WGS sequence"/>
</dbReference>
<dbReference type="EMBL" id="PVTG01000007">
    <property type="protein sequence ID" value="PRY49000.1"/>
    <property type="molecule type" value="Genomic_DNA"/>
</dbReference>
<reference evidence="4 5" key="1">
    <citation type="submission" date="2018-03" db="EMBL/GenBank/DDBJ databases">
        <title>Genomic Encyclopedia of Archaeal and Bacterial Type Strains, Phase II (KMG-II): from individual species to whole genera.</title>
        <authorList>
            <person name="Goeker M."/>
        </authorList>
    </citation>
    <scope>NUCLEOTIDE SEQUENCE [LARGE SCALE GENOMIC DNA]</scope>
    <source>
        <strain evidence="4 5">DSM 45416</strain>
    </source>
</reference>
<evidence type="ECO:0000313" key="5">
    <source>
        <dbReference type="Proteomes" id="UP000239210"/>
    </source>
</evidence>
<keyword evidence="5" id="KW-1185">Reference proteome</keyword>
<evidence type="ECO:0000256" key="1">
    <source>
        <dbReference type="ARBA" id="ARBA00006432"/>
    </source>
</evidence>
<evidence type="ECO:0000313" key="4">
    <source>
        <dbReference type="EMBL" id="PRY49000.1"/>
    </source>
</evidence>
<dbReference type="SUPFAM" id="SSF56801">
    <property type="entry name" value="Acetyl-CoA synthetase-like"/>
    <property type="match status" value="1"/>
</dbReference>
<name>A0A2T0TTM8_9ACTN</name>
<organism evidence="4 5">
    <name type="scientific">Geodermatophilus tzadiensis</name>
    <dbReference type="NCBI Taxonomy" id="1137988"/>
    <lineage>
        <taxon>Bacteria</taxon>
        <taxon>Bacillati</taxon>
        <taxon>Actinomycetota</taxon>
        <taxon>Actinomycetes</taxon>
        <taxon>Geodermatophilales</taxon>
        <taxon>Geodermatophilaceae</taxon>
        <taxon>Geodermatophilus</taxon>
    </lineage>
</organism>
<dbReference type="RefSeq" id="WP_106277378.1">
    <property type="nucleotide sequence ID" value="NZ_PVTG01000007.1"/>
</dbReference>
<comment type="similarity">
    <text evidence="1">Belongs to the ATP-dependent AMP-binding enzyme family.</text>
</comment>
<dbReference type="Pfam" id="PF00501">
    <property type="entry name" value="AMP-binding"/>
    <property type="match status" value="1"/>
</dbReference>
<dbReference type="InterPro" id="IPR045851">
    <property type="entry name" value="AMP-bd_C_sf"/>
</dbReference>
<comment type="caution">
    <text evidence="4">The sequence shown here is derived from an EMBL/GenBank/DDBJ whole genome shotgun (WGS) entry which is preliminary data.</text>
</comment>
<protein>
    <submittedName>
        <fullName evidence="4">Fatty-acyl-CoA synthase</fullName>
    </submittedName>
</protein>
<dbReference type="Gene3D" id="3.40.50.12780">
    <property type="entry name" value="N-terminal domain of ligase-like"/>
    <property type="match status" value="1"/>
</dbReference>
<sequence>MTDHTAARVYVEDLVDRLTAAGGRTVVRCDGHDTSGSELLGEIHRYARVLDDLGTGRGDLVAMYAPNRPEALAVRYATHLLGAGSVYLSAPPDAGRGAQLLVDLDPRLVVVFPGTAHLLPPTTAPIASVGDVPGVPLRLDLLAAEAPAGPLPARARAGDLAVVISSGGTTGVPKGSVRDFATWTVTVTGPHRPDRRQLANGKLPYLTQLLVDTTLLGGGTVVLQDGFEPAATLAAIESERITDLFLVEPQLVELMDHPDVDHRDLSSLRALTHIGAYAAPVLRLRARDRIGPVITHTYGASEIGIVSALSPAEHDLGHPERFTCAGRVLPGVGVRFRRPDGDLDATEGSIEVHSAAMASGYRNRPLEQAAHFAGGWYRTGDLGHLDPAGYLHVHGRAVDCTRVDGRLVSPIGLQDVLCRQPDVRYAVIVLDPHTGHRIAAVVPWPGREIDVAACRSVVLEEFGEQTAAGLHVLPVDGIPLTEQGKPHRPQILRLAALASTAA</sequence>